<protein>
    <submittedName>
        <fullName evidence="1">Uncharacterized protein</fullName>
    </submittedName>
</protein>
<dbReference type="Proteomes" id="UP000277294">
    <property type="component" value="Unassembled WGS sequence"/>
</dbReference>
<evidence type="ECO:0000313" key="2">
    <source>
        <dbReference type="Proteomes" id="UP000277294"/>
    </source>
</evidence>
<reference evidence="1 2" key="1">
    <citation type="submission" date="2018-10" db="EMBL/GenBank/DDBJ databases">
        <authorList>
            <person name="Criscuolo A."/>
        </authorList>
    </citation>
    <scope>NUCLEOTIDE SEQUENCE [LARGE SCALE GENOMIC DNA]</scope>
    <source>
        <strain evidence="1">DnA1</strain>
    </source>
</reference>
<sequence length="81" mass="8961">MPLLPMFRMAAIARNFVMPYRPALLCSRWPALTGPRLWRLAPGPAAHGDFAPYSFPQALKTLFLDAQEAASRSAYARSKPG</sequence>
<evidence type="ECO:0000313" key="1">
    <source>
        <dbReference type="EMBL" id="VCU70314.1"/>
    </source>
</evidence>
<dbReference type="EMBL" id="UWPJ01000018">
    <property type="protein sequence ID" value="VCU70314.1"/>
    <property type="molecule type" value="Genomic_DNA"/>
</dbReference>
<accession>A0A3P4B204</accession>
<proteinExistence type="predicted"/>
<name>A0A3P4B204_9BURK</name>
<dbReference type="AlphaFoldDB" id="A0A3P4B204"/>
<organism evidence="1 2">
    <name type="scientific">Pigmentiphaga humi</name>
    <dbReference type="NCBI Taxonomy" id="2478468"/>
    <lineage>
        <taxon>Bacteria</taxon>
        <taxon>Pseudomonadati</taxon>
        <taxon>Pseudomonadota</taxon>
        <taxon>Betaproteobacteria</taxon>
        <taxon>Burkholderiales</taxon>
        <taxon>Alcaligenaceae</taxon>
        <taxon>Pigmentiphaga</taxon>
    </lineage>
</organism>
<gene>
    <name evidence="1" type="ORF">PIGHUM_02383</name>
</gene>
<keyword evidence="2" id="KW-1185">Reference proteome</keyword>